<keyword evidence="7" id="KW-0732">Signal</keyword>
<keyword evidence="6" id="KW-0812">Transmembrane</keyword>
<sequence>MLIIVHLLIFFIASNTVSDGRTVRALLGRHVSFSFMLTTSDAITFYHGTSRFLTVWTDATSHLAESKLKKIEVAVNVSAHGTIIVTINLLNISADDGGIYTAKKQFTSEEFNDSVKLQLIDESVLPRIDVVRHFTLNSSLLLQCKLYNMSDISTNNILWKLNASLIETEERFSISDDLLSICNLTAGDQYNVYTCMEQGNELESDPYIMQTSDPTIIKFTPNITAVFEHESLNISCNSKCGPICNWQWTKIDATSGQERVVSGENILRIQNFTKQDAGKYSCKVQNILTGTALVGHISMDVISSPSKIQLMYLFLGFGIGVLLAFVIFSCLQKMCQKRVGNKITFQARVEEVLPVENPVENYWTIVSNEGGTLSTALESNANHMSQSASIYNKDTSTVNQLDISEFMIKEDEMECDGYIHPIHTSPMNTGVSSRRHTTSV</sequence>
<proteinExistence type="predicted"/>
<dbReference type="InterPro" id="IPR013783">
    <property type="entry name" value="Ig-like_fold"/>
</dbReference>
<dbReference type="InterPro" id="IPR051275">
    <property type="entry name" value="Cell_adhesion_signaling"/>
</dbReference>
<dbReference type="PANTHER" id="PTHR11640:SF31">
    <property type="entry name" value="IRREGULAR CHIASM C-ROUGHEST PROTEIN-RELATED"/>
    <property type="match status" value="1"/>
</dbReference>
<organism evidence="9 10">
    <name type="scientific">Sinanodonta woodiana</name>
    <name type="common">Chinese pond mussel</name>
    <name type="synonym">Anodonta woodiana</name>
    <dbReference type="NCBI Taxonomy" id="1069815"/>
    <lineage>
        <taxon>Eukaryota</taxon>
        <taxon>Metazoa</taxon>
        <taxon>Spiralia</taxon>
        <taxon>Lophotrochozoa</taxon>
        <taxon>Mollusca</taxon>
        <taxon>Bivalvia</taxon>
        <taxon>Autobranchia</taxon>
        <taxon>Heteroconchia</taxon>
        <taxon>Palaeoheterodonta</taxon>
        <taxon>Unionida</taxon>
        <taxon>Unionoidea</taxon>
        <taxon>Unionidae</taxon>
        <taxon>Unioninae</taxon>
        <taxon>Sinanodonta</taxon>
    </lineage>
</organism>
<dbReference type="SMART" id="SM00409">
    <property type="entry name" value="IG"/>
    <property type="match status" value="3"/>
</dbReference>
<reference evidence="9 10" key="1">
    <citation type="submission" date="2024-11" db="EMBL/GenBank/DDBJ databases">
        <title>Chromosome-level genome assembly of the freshwater bivalve Anodonta woodiana.</title>
        <authorList>
            <person name="Chen X."/>
        </authorList>
    </citation>
    <scope>NUCLEOTIDE SEQUENCE [LARGE SCALE GENOMIC DNA]</scope>
    <source>
        <strain evidence="9">MN2024</strain>
        <tissue evidence="9">Gills</tissue>
    </source>
</reference>
<accession>A0ABD3XPX8</accession>
<feature type="transmembrane region" description="Helical" evidence="6">
    <location>
        <begin position="310"/>
        <end position="331"/>
    </location>
</feature>
<keyword evidence="4" id="KW-0325">Glycoprotein</keyword>
<evidence type="ECO:0000256" key="2">
    <source>
        <dbReference type="ARBA" id="ARBA00023136"/>
    </source>
</evidence>
<comment type="caution">
    <text evidence="9">The sequence shown here is derived from an EMBL/GenBank/DDBJ whole genome shotgun (WGS) entry which is preliminary data.</text>
</comment>
<dbReference type="Proteomes" id="UP001634394">
    <property type="component" value="Unassembled WGS sequence"/>
</dbReference>
<name>A0ABD3XPX8_SINWO</name>
<dbReference type="InterPro" id="IPR003599">
    <property type="entry name" value="Ig_sub"/>
</dbReference>
<dbReference type="Gene3D" id="2.60.40.10">
    <property type="entry name" value="Immunoglobulins"/>
    <property type="match status" value="1"/>
</dbReference>
<evidence type="ECO:0000256" key="1">
    <source>
        <dbReference type="ARBA" id="ARBA00004479"/>
    </source>
</evidence>
<protein>
    <recommendedName>
        <fullName evidence="8">Ig-like domain-containing protein</fullName>
    </recommendedName>
</protein>
<dbReference type="AlphaFoldDB" id="A0ABD3XPX8"/>
<evidence type="ECO:0000256" key="7">
    <source>
        <dbReference type="SAM" id="SignalP"/>
    </source>
</evidence>
<evidence type="ECO:0000256" key="6">
    <source>
        <dbReference type="SAM" id="Phobius"/>
    </source>
</evidence>
<feature type="signal peptide" evidence="7">
    <location>
        <begin position="1"/>
        <end position="20"/>
    </location>
</feature>
<keyword evidence="5" id="KW-0393">Immunoglobulin domain</keyword>
<keyword evidence="3" id="KW-1015">Disulfide bond</keyword>
<dbReference type="PROSITE" id="PS50835">
    <property type="entry name" value="IG_LIKE"/>
    <property type="match status" value="2"/>
</dbReference>
<evidence type="ECO:0000256" key="4">
    <source>
        <dbReference type="ARBA" id="ARBA00023180"/>
    </source>
</evidence>
<feature type="domain" description="Ig-like" evidence="8">
    <location>
        <begin position="126"/>
        <end position="195"/>
    </location>
</feature>
<dbReference type="SUPFAM" id="SSF48726">
    <property type="entry name" value="Immunoglobulin"/>
    <property type="match status" value="2"/>
</dbReference>
<dbReference type="PANTHER" id="PTHR11640">
    <property type="entry name" value="NEPHRIN"/>
    <property type="match status" value="1"/>
</dbReference>
<evidence type="ECO:0000256" key="3">
    <source>
        <dbReference type="ARBA" id="ARBA00023157"/>
    </source>
</evidence>
<keyword evidence="2 6" id="KW-0472">Membrane</keyword>
<dbReference type="InterPro" id="IPR007110">
    <property type="entry name" value="Ig-like_dom"/>
</dbReference>
<dbReference type="Pfam" id="PF13927">
    <property type="entry name" value="Ig_3"/>
    <property type="match status" value="1"/>
</dbReference>
<keyword evidence="10" id="KW-1185">Reference proteome</keyword>
<gene>
    <name evidence="9" type="ORF">ACJMK2_026994</name>
</gene>
<evidence type="ECO:0000313" key="10">
    <source>
        <dbReference type="Proteomes" id="UP001634394"/>
    </source>
</evidence>
<dbReference type="GO" id="GO:0016020">
    <property type="term" value="C:membrane"/>
    <property type="evidence" value="ECO:0007669"/>
    <property type="project" value="UniProtKB-SubCell"/>
</dbReference>
<feature type="chain" id="PRO_5044774223" description="Ig-like domain-containing protein" evidence="7">
    <location>
        <begin position="21"/>
        <end position="440"/>
    </location>
</feature>
<evidence type="ECO:0000313" key="9">
    <source>
        <dbReference type="EMBL" id="KAL3887038.1"/>
    </source>
</evidence>
<dbReference type="EMBL" id="JBJQND010000002">
    <property type="protein sequence ID" value="KAL3887038.1"/>
    <property type="molecule type" value="Genomic_DNA"/>
</dbReference>
<evidence type="ECO:0000256" key="5">
    <source>
        <dbReference type="ARBA" id="ARBA00023319"/>
    </source>
</evidence>
<keyword evidence="6" id="KW-1133">Transmembrane helix</keyword>
<dbReference type="InterPro" id="IPR036179">
    <property type="entry name" value="Ig-like_dom_sf"/>
</dbReference>
<comment type="subcellular location">
    <subcellularLocation>
        <location evidence="1">Membrane</location>
        <topology evidence="1">Single-pass type I membrane protein</topology>
    </subcellularLocation>
</comment>
<feature type="domain" description="Ig-like" evidence="8">
    <location>
        <begin position="214"/>
        <end position="298"/>
    </location>
</feature>
<evidence type="ECO:0000259" key="8">
    <source>
        <dbReference type="PROSITE" id="PS50835"/>
    </source>
</evidence>